<dbReference type="EMBL" id="LLKB01000001">
    <property type="protein sequence ID" value="KQC86867.1"/>
    <property type="molecule type" value="Genomic_DNA"/>
</dbReference>
<dbReference type="Gene3D" id="3.40.50.300">
    <property type="entry name" value="P-loop containing nucleotide triphosphate hydrolases"/>
    <property type="match status" value="1"/>
</dbReference>
<keyword evidence="13 17" id="KW-0472">Membrane</keyword>
<dbReference type="InterPro" id="IPR007167">
    <property type="entry name" value="Fe-transptr_FeoA-like"/>
</dbReference>
<feature type="region of interest" description="Disordered" evidence="18">
    <location>
        <begin position="76"/>
        <end position="107"/>
    </location>
</feature>
<gene>
    <name evidence="20" type="ORF">APZ18_01220</name>
</gene>
<dbReference type="Gene3D" id="1.10.287.1770">
    <property type="match status" value="1"/>
</dbReference>
<dbReference type="GO" id="GO:0046914">
    <property type="term" value="F:transition metal ion binding"/>
    <property type="evidence" value="ECO:0007669"/>
    <property type="project" value="InterPro"/>
</dbReference>
<dbReference type="InterPro" id="IPR041069">
    <property type="entry name" value="FeoB_Cyto"/>
</dbReference>
<evidence type="ECO:0000313" key="21">
    <source>
        <dbReference type="Proteomes" id="UP000050833"/>
    </source>
</evidence>
<evidence type="ECO:0000256" key="14">
    <source>
        <dbReference type="NCBIfam" id="TIGR00437"/>
    </source>
</evidence>
<sequence length="780" mass="85862">MNLGDLKAGDSAKIISVGGEGALRQHFLDMGLIKGTTLSLIKLAPMGDPLELQLHGYDLTLRLDDAKKIEVEPIVSDKTPKKSKPHKSIPHPGFGEYNEEHKKEHHNPLPDDEVLTFALVGNQNCGKTTLFNRLTGSNQHVGNFPGVTVDRKDGVIKGHKNTLITDLPGIYSMSPYTSEEIVTREFILKDKPKGIINIVDASNIERNLYLTMQLLELNIPMVIALNMMDEVRENGGAIHINEMEKQLGVPVIPISAAKNEGIEELIDHALHVTKYQETPIRTDFCSPDDNGSAVHACIHGIMHLIEDKAKKAYIPVRFAASKLAEGDSLIKEALNLNEKESNILEQIIQQMEEDRKLDRAEAIADMRFHFILKTCDGTVVKPHESKEHTRSRKIDKVLTGKYTALPSFAIIMALVFYLTFNVIGAALSNLLELGIEFLTNAVDKALTSLNVNSVLHSLVIDGIFNGVGSVLSFLPIIVTLFLFLSLLEDSGYMARVAFIMDKLLRKIGLSGRSIVPMLIGFGCTVPGVMASRTLSSERDRKMTILLTPFMSCSAKLPIYAFFATAFFPGNAALVMILLYFIGIIFAITAALIFRRTLFKGEPVPFVMELPNYRMPGIKNVAQLLWEKAKDFLQKAFTIIFLATIVIWVLQNFDFRFNVVEDSKSSILASIAGVIAPVFSPAGFGDWRICTALICGFMAKESVVSTLSVLIPKTSFLLGIISPVNAMALLVFCLLYTPCVAAIASIKRELGGKWALLVILLQCSIAWVAAVVVNLVGGVIW</sequence>
<dbReference type="InterPro" id="IPR003373">
    <property type="entry name" value="Fe2_transport_prot-B"/>
</dbReference>
<dbReference type="Pfam" id="PF02421">
    <property type="entry name" value="FeoB_N"/>
    <property type="match status" value="1"/>
</dbReference>
<keyword evidence="16" id="KW-0460">Magnesium</keyword>
<evidence type="ECO:0000256" key="17">
    <source>
        <dbReference type="RuleBase" id="RU362098"/>
    </source>
</evidence>
<dbReference type="SMART" id="SM00899">
    <property type="entry name" value="FeoA"/>
    <property type="match status" value="1"/>
</dbReference>
<feature type="transmembrane region" description="Helical" evidence="17">
    <location>
        <begin position="463"/>
        <end position="487"/>
    </location>
</feature>
<dbReference type="SUPFAM" id="SSF52540">
    <property type="entry name" value="P-loop containing nucleoside triphosphate hydrolases"/>
    <property type="match status" value="1"/>
</dbReference>
<evidence type="ECO:0000256" key="15">
    <source>
        <dbReference type="PIRSR" id="PIRSR603373-1"/>
    </source>
</evidence>
<feature type="transmembrane region" description="Helical" evidence="17">
    <location>
        <begin position="635"/>
        <end position="652"/>
    </location>
</feature>
<dbReference type="GO" id="GO:0015093">
    <property type="term" value="F:ferrous iron transmembrane transporter activity"/>
    <property type="evidence" value="ECO:0007669"/>
    <property type="project" value="UniProtKB-UniRule"/>
</dbReference>
<keyword evidence="12 15" id="KW-0342">GTP-binding</keyword>
<feature type="binding site" evidence="15">
    <location>
        <begin position="226"/>
        <end position="229"/>
    </location>
    <ligand>
        <name>GTP</name>
        <dbReference type="ChEBI" id="CHEBI:37565"/>
        <label>1</label>
    </ligand>
</feature>
<feature type="binding site" evidence="15">
    <location>
        <begin position="166"/>
        <end position="169"/>
    </location>
    <ligand>
        <name>GTP</name>
        <dbReference type="ChEBI" id="CHEBI:37565"/>
        <label>1</label>
    </ligand>
</feature>
<evidence type="ECO:0000256" key="7">
    <source>
        <dbReference type="ARBA" id="ARBA00022692"/>
    </source>
</evidence>
<feature type="binding site" evidence="15">
    <location>
        <begin position="255"/>
        <end position="257"/>
    </location>
    <ligand>
        <name>GTP</name>
        <dbReference type="ChEBI" id="CHEBI:37565"/>
        <label>1</label>
    </ligand>
</feature>
<keyword evidence="11" id="KW-0406">Ion transport</keyword>
<dbReference type="Gene3D" id="2.30.30.90">
    <property type="match status" value="1"/>
</dbReference>
<keyword evidence="5 17" id="KW-0410">Iron transport</keyword>
<organism evidence="20 21">
    <name type="scientific">Butyribacter intestini</name>
    <dbReference type="NCBI Taxonomy" id="1703332"/>
    <lineage>
        <taxon>Bacteria</taxon>
        <taxon>Bacillati</taxon>
        <taxon>Bacillota</taxon>
        <taxon>Clostridia</taxon>
        <taxon>Lachnospirales</taxon>
        <taxon>Lachnospiraceae</taxon>
        <taxon>Butyribacter</taxon>
    </lineage>
</organism>
<evidence type="ECO:0000256" key="11">
    <source>
        <dbReference type="ARBA" id="ARBA00023065"/>
    </source>
</evidence>
<dbReference type="InterPro" id="IPR038157">
    <property type="entry name" value="FeoA_core_dom"/>
</dbReference>
<dbReference type="InterPro" id="IPR050860">
    <property type="entry name" value="FeoB_GTPase"/>
</dbReference>
<evidence type="ECO:0000259" key="19">
    <source>
        <dbReference type="PROSITE" id="PS51711"/>
    </source>
</evidence>
<feature type="compositionally biased region" description="Basic and acidic residues" evidence="18">
    <location>
        <begin position="98"/>
        <end position="107"/>
    </location>
</feature>
<keyword evidence="21" id="KW-1185">Reference proteome</keyword>
<evidence type="ECO:0000256" key="3">
    <source>
        <dbReference type="ARBA" id="ARBA00022448"/>
    </source>
</evidence>
<dbReference type="InterPro" id="IPR011642">
    <property type="entry name" value="Gate_dom"/>
</dbReference>
<keyword evidence="4" id="KW-1003">Cell membrane</keyword>
<feature type="binding site" evidence="15">
    <location>
        <begin position="146"/>
        <end position="150"/>
    </location>
    <ligand>
        <name>GTP</name>
        <dbReference type="ChEBI" id="CHEBI:37565"/>
        <label>1</label>
    </ligand>
</feature>
<feature type="transmembrane region" description="Helical" evidence="17">
    <location>
        <begin position="664"/>
        <end position="683"/>
    </location>
</feature>
<evidence type="ECO:0000256" key="10">
    <source>
        <dbReference type="ARBA" id="ARBA00023004"/>
    </source>
</evidence>
<feature type="transmembrane region" description="Helical" evidence="17">
    <location>
        <begin position="716"/>
        <end position="742"/>
    </location>
</feature>
<protein>
    <recommendedName>
        <fullName evidence="14 17">Ferrous iron transport protein B</fullName>
    </recommendedName>
</protein>
<dbReference type="GO" id="GO:0005886">
    <property type="term" value="C:plasma membrane"/>
    <property type="evidence" value="ECO:0007669"/>
    <property type="project" value="UniProtKB-SubCell"/>
</dbReference>
<evidence type="ECO:0000256" key="2">
    <source>
        <dbReference type="ARBA" id="ARBA00004429"/>
    </source>
</evidence>
<feature type="binding site" evidence="16">
    <location>
        <position position="132"/>
    </location>
    <ligand>
        <name>Mg(2+)</name>
        <dbReference type="ChEBI" id="CHEBI:18420"/>
        <label>2</label>
    </ligand>
</feature>
<dbReference type="Pfam" id="PF07670">
    <property type="entry name" value="Gate"/>
    <property type="match status" value="2"/>
</dbReference>
<evidence type="ECO:0000256" key="18">
    <source>
        <dbReference type="SAM" id="MobiDB-lite"/>
    </source>
</evidence>
<dbReference type="NCBIfam" id="TIGR00437">
    <property type="entry name" value="feoB"/>
    <property type="match status" value="1"/>
</dbReference>
<feature type="transmembrane region" description="Helical" evidence="17">
    <location>
        <begin position="754"/>
        <end position="779"/>
    </location>
</feature>
<dbReference type="Proteomes" id="UP000050833">
    <property type="component" value="Unassembled WGS sequence"/>
</dbReference>
<feature type="binding site" evidence="16">
    <location>
        <position position="135"/>
    </location>
    <ligand>
        <name>Mg(2+)</name>
        <dbReference type="ChEBI" id="CHEBI:18420"/>
        <label>2</label>
    </ligand>
</feature>
<comment type="caution">
    <text evidence="20">The sequence shown here is derived from an EMBL/GenBank/DDBJ whole genome shotgun (WGS) entry which is preliminary data.</text>
</comment>
<dbReference type="InterPro" id="IPR030389">
    <property type="entry name" value="G_FEOB_dom"/>
</dbReference>
<dbReference type="RefSeq" id="WP_055942931.1">
    <property type="nucleotide sequence ID" value="NZ_JAQDCV010000010.1"/>
</dbReference>
<dbReference type="CDD" id="cd01879">
    <property type="entry name" value="FeoB"/>
    <property type="match status" value="1"/>
</dbReference>
<dbReference type="Pfam" id="PF04023">
    <property type="entry name" value="FeoA"/>
    <property type="match status" value="1"/>
</dbReference>
<feature type="transmembrane region" description="Helical" evidence="17">
    <location>
        <begin position="404"/>
        <end position="427"/>
    </location>
</feature>
<evidence type="ECO:0000256" key="16">
    <source>
        <dbReference type="PIRSR" id="PIRSR603373-2"/>
    </source>
</evidence>
<evidence type="ECO:0000256" key="6">
    <source>
        <dbReference type="ARBA" id="ARBA00022519"/>
    </source>
</evidence>
<feature type="binding site" evidence="15">
    <location>
        <begin position="121"/>
        <end position="128"/>
    </location>
    <ligand>
        <name>GTP</name>
        <dbReference type="ChEBI" id="CHEBI:37565"/>
        <label>1</label>
    </ligand>
</feature>
<dbReference type="PANTHER" id="PTHR43185:SF1">
    <property type="entry name" value="FE(2+) TRANSPORTER FEOB"/>
    <property type="match status" value="1"/>
</dbReference>
<evidence type="ECO:0000256" key="12">
    <source>
        <dbReference type="ARBA" id="ARBA00023134"/>
    </source>
</evidence>
<dbReference type="Pfam" id="PF07664">
    <property type="entry name" value="FeoB_C"/>
    <property type="match status" value="1"/>
</dbReference>
<dbReference type="PANTHER" id="PTHR43185">
    <property type="entry name" value="FERROUS IRON TRANSPORT PROTEIN B"/>
    <property type="match status" value="1"/>
</dbReference>
<dbReference type="AlphaFoldDB" id="A0AAW3JVE7"/>
<keyword evidence="6" id="KW-0997">Cell inner membrane</keyword>
<accession>A0AAW3JVE7</accession>
<keyword evidence="16" id="KW-0479">Metal-binding</keyword>
<evidence type="ECO:0000256" key="9">
    <source>
        <dbReference type="ARBA" id="ARBA00022989"/>
    </source>
</evidence>
<evidence type="ECO:0000256" key="1">
    <source>
        <dbReference type="ARBA" id="ARBA00003926"/>
    </source>
</evidence>
<evidence type="ECO:0000256" key="13">
    <source>
        <dbReference type="ARBA" id="ARBA00023136"/>
    </source>
</evidence>
<keyword evidence="9 17" id="KW-1133">Transmembrane helix</keyword>
<dbReference type="InterPro" id="IPR011640">
    <property type="entry name" value="Fe2_transport_prot_B_C"/>
</dbReference>
<evidence type="ECO:0000256" key="8">
    <source>
        <dbReference type="ARBA" id="ARBA00022741"/>
    </source>
</evidence>
<dbReference type="GO" id="GO:0005525">
    <property type="term" value="F:GTP binding"/>
    <property type="evidence" value="ECO:0007669"/>
    <property type="project" value="UniProtKB-KW"/>
</dbReference>
<dbReference type="InterPro" id="IPR027417">
    <property type="entry name" value="P-loop_NTPase"/>
</dbReference>
<keyword evidence="8 15" id="KW-0547">Nucleotide-binding</keyword>
<keyword evidence="3 17" id="KW-0813">Transport</keyword>
<evidence type="ECO:0000313" key="20">
    <source>
        <dbReference type="EMBL" id="KQC86867.1"/>
    </source>
</evidence>
<dbReference type="Pfam" id="PF17910">
    <property type="entry name" value="FeoB_Cyto"/>
    <property type="match status" value="1"/>
</dbReference>
<feature type="binding site" evidence="16">
    <location>
        <position position="136"/>
    </location>
    <ligand>
        <name>Mg(2+)</name>
        <dbReference type="ChEBI" id="CHEBI:18420"/>
        <label>2</label>
    </ligand>
</feature>
<comment type="subcellular location">
    <subcellularLocation>
        <location evidence="2">Cell inner membrane</location>
        <topology evidence="2">Multi-pass membrane protein</topology>
    </subcellularLocation>
    <subcellularLocation>
        <location evidence="17">Cell membrane</location>
        <topology evidence="17">Multi-pass membrane protein</topology>
    </subcellularLocation>
</comment>
<feature type="domain" description="FeoB-type G" evidence="19">
    <location>
        <begin position="114"/>
        <end position="275"/>
    </location>
</feature>
<name>A0AAW3JVE7_9FIRM</name>
<proteinExistence type="inferred from homology"/>
<dbReference type="PROSITE" id="PS51711">
    <property type="entry name" value="G_FEOB"/>
    <property type="match status" value="1"/>
</dbReference>
<dbReference type="InterPro" id="IPR008988">
    <property type="entry name" value="Transcriptional_repressor_C"/>
</dbReference>
<feature type="transmembrane region" description="Helical" evidence="17">
    <location>
        <begin position="507"/>
        <end position="530"/>
    </location>
</feature>
<feature type="transmembrane region" description="Helical" evidence="17">
    <location>
        <begin position="573"/>
        <end position="593"/>
    </location>
</feature>
<keyword evidence="7 17" id="KW-0812">Transmembrane</keyword>
<evidence type="ECO:0000256" key="4">
    <source>
        <dbReference type="ARBA" id="ARBA00022475"/>
    </source>
</evidence>
<dbReference type="FunFam" id="3.40.50.300:FF:000426">
    <property type="entry name" value="Ferrous iron transport protein B"/>
    <property type="match status" value="1"/>
</dbReference>
<dbReference type="SUPFAM" id="SSF50037">
    <property type="entry name" value="C-terminal domain of transcriptional repressors"/>
    <property type="match status" value="1"/>
</dbReference>
<evidence type="ECO:0000256" key="5">
    <source>
        <dbReference type="ARBA" id="ARBA00022496"/>
    </source>
</evidence>
<comment type="function">
    <text evidence="1 17">Probable transporter of a GTP-driven Fe(2+) uptake system.</text>
</comment>
<comment type="similarity">
    <text evidence="17">Belongs to the TRAFAC class TrmE-Era-EngA-EngB-Septin-like GTPase superfamily. FeoB GTPase (TC 9.A.8) family.</text>
</comment>
<keyword evidence="10 17" id="KW-0408">Iron</keyword>
<feature type="transmembrane region" description="Helical" evidence="17">
    <location>
        <begin position="542"/>
        <end position="567"/>
    </location>
</feature>
<reference evidence="20 21" key="1">
    <citation type="submission" date="2015-10" db="EMBL/GenBank/DDBJ databases">
        <title>Butyribacter intestini gen. nov., sp. nov., a butyric acid-producing bacterium of the family Lachnospiraceae isolated from the human faeces.</title>
        <authorList>
            <person name="Zou Y."/>
            <person name="Xue W."/>
            <person name="Luo G."/>
            <person name="Lv M."/>
        </authorList>
    </citation>
    <scope>NUCLEOTIDE SEQUENCE [LARGE SCALE GENOMIC DNA]</scope>
    <source>
        <strain evidence="20 21">TF01-11</strain>
    </source>
</reference>